<dbReference type="Gene3D" id="1.20.1740.10">
    <property type="entry name" value="Amino acid/polyamine transporter I"/>
    <property type="match status" value="2"/>
</dbReference>
<dbReference type="EMBL" id="BLXT01005315">
    <property type="protein sequence ID" value="GFO22067.1"/>
    <property type="molecule type" value="Genomic_DNA"/>
</dbReference>
<evidence type="ECO:0000313" key="10">
    <source>
        <dbReference type="Proteomes" id="UP000735302"/>
    </source>
</evidence>
<evidence type="ECO:0000256" key="7">
    <source>
        <dbReference type="SAM" id="Phobius"/>
    </source>
</evidence>
<name>A0AAV4BSV4_9GAST</name>
<sequence>MEVLKKALSKMVRVKTIPEDLHETSLHRCLTTLDITLLGIGHMIGAGIYVMTGTVVHDKAGPSAVISFLLAGIAALLSAMCYAEFGARIPKAGSAYSYTYVTVGEVWGFLIGWNIILEHMIGAASVARAWSGAVDAIFNQAITNGTIKVVGRMSDDRDSWLSEYPDLVATSITILAFIVIGFGAKLSVQFNSVFTILNSFVLLFIIIAGFCFASPSLWSTDGGYGGFFPFGFGGTLSGAATCFYAYIGFEGIAVASEEARDPEKSVPRATVLSMFTVTILYLLVCAALTLMIPFIDTNTSAAFPFAFDEVGAHWAKYIVAVGTLLGISTSLLGTAFSLPRSVYAMAEDGLLFRFLGYVHPRTQTPIYSVLVFGSLAALLALLFKISTLVEFVSIGTLFGYTIVSASIIILRYQPVHKCQFKLKPEDECTERSALVSSSSEQQQLQQHQQEPQQQQQQQQQHTVKEESDRQSKSEPATPAVSEKSSIIPKSKSHDDFGRLRQNLRRVPILRRFEPGDGVKSAVVLMGMFMVCLGLVVIEGAEHLQEAAWWAVCLVIVFSLLIVVTYLVIIAHEQNDAFLTFQIPFVPLLPALSMLVNIILMLSLSRLTWLRLIVWIALGLLVYFVYGIHNSKENLIAHRGYGPMVEYKGEAALPQNTITSLKEEVKELQPPRKDEGLY</sequence>
<dbReference type="Pfam" id="PF13906">
    <property type="entry name" value="AA_permease_C"/>
    <property type="match status" value="1"/>
</dbReference>
<comment type="caution">
    <text evidence="9">The sequence shown here is derived from an EMBL/GenBank/DDBJ whole genome shotgun (WGS) entry which is preliminary data.</text>
</comment>
<evidence type="ECO:0000256" key="5">
    <source>
        <dbReference type="ARBA" id="ARBA00023136"/>
    </source>
</evidence>
<feature type="transmembrane region" description="Helical" evidence="7">
    <location>
        <begin position="391"/>
        <end position="412"/>
    </location>
</feature>
<dbReference type="Pfam" id="PF13520">
    <property type="entry name" value="AA_permease_2"/>
    <property type="match status" value="1"/>
</dbReference>
<organism evidence="9 10">
    <name type="scientific">Plakobranchus ocellatus</name>
    <dbReference type="NCBI Taxonomy" id="259542"/>
    <lineage>
        <taxon>Eukaryota</taxon>
        <taxon>Metazoa</taxon>
        <taxon>Spiralia</taxon>
        <taxon>Lophotrochozoa</taxon>
        <taxon>Mollusca</taxon>
        <taxon>Gastropoda</taxon>
        <taxon>Heterobranchia</taxon>
        <taxon>Euthyneura</taxon>
        <taxon>Panpulmonata</taxon>
        <taxon>Sacoglossa</taxon>
        <taxon>Placobranchoidea</taxon>
        <taxon>Plakobranchidae</taxon>
        <taxon>Plakobranchus</taxon>
    </lineage>
</organism>
<reference evidence="9 10" key="1">
    <citation type="journal article" date="2021" name="Elife">
        <title>Chloroplast acquisition without the gene transfer in kleptoplastic sea slugs, Plakobranchus ocellatus.</title>
        <authorList>
            <person name="Maeda T."/>
            <person name="Takahashi S."/>
            <person name="Yoshida T."/>
            <person name="Shimamura S."/>
            <person name="Takaki Y."/>
            <person name="Nagai Y."/>
            <person name="Toyoda A."/>
            <person name="Suzuki Y."/>
            <person name="Arimoto A."/>
            <person name="Ishii H."/>
            <person name="Satoh N."/>
            <person name="Nishiyama T."/>
            <person name="Hasebe M."/>
            <person name="Maruyama T."/>
            <person name="Minagawa J."/>
            <person name="Obokata J."/>
            <person name="Shigenobu S."/>
        </authorList>
    </citation>
    <scope>NUCLEOTIDE SEQUENCE [LARGE SCALE GENOMIC DNA]</scope>
</reference>
<feature type="transmembrane region" description="Helical" evidence="7">
    <location>
        <begin position="546"/>
        <end position="570"/>
    </location>
</feature>
<feature type="domain" description="Cationic amino acid transporter C-terminal" evidence="8">
    <location>
        <begin position="580"/>
        <end position="630"/>
    </location>
</feature>
<proteinExistence type="predicted"/>
<dbReference type="GO" id="GO:0015171">
    <property type="term" value="F:amino acid transmembrane transporter activity"/>
    <property type="evidence" value="ECO:0007669"/>
    <property type="project" value="TreeGrafter"/>
</dbReference>
<keyword evidence="10" id="KW-1185">Reference proteome</keyword>
<comment type="subcellular location">
    <subcellularLocation>
        <location evidence="1">Membrane</location>
        <topology evidence="1">Multi-pass membrane protein</topology>
    </subcellularLocation>
</comment>
<feature type="transmembrane region" description="Helical" evidence="7">
    <location>
        <begin position="196"/>
        <end position="218"/>
    </location>
</feature>
<feature type="transmembrane region" description="Helical" evidence="7">
    <location>
        <begin position="608"/>
        <end position="628"/>
    </location>
</feature>
<dbReference type="GO" id="GO:0005886">
    <property type="term" value="C:plasma membrane"/>
    <property type="evidence" value="ECO:0007669"/>
    <property type="project" value="TreeGrafter"/>
</dbReference>
<feature type="non-terminal residue" evidence="9">
    <location>
        <position position="677"/>
    </location>
</feature>
<keyword evidence="3 7" id="KW-0812">Transmembrane</keyword>
<dbReference type="InterPro" id="IPR002293">
    <property type="entry name" value="AA/rel_permease1"/>
</dbReference>
<feature type="transmembrane region" description="Helical" evidence="7">
    <location>
        <begin position="520"/>
        <end position="540"/>
    </location>
</feature>
<feature type="transmembrane region" description="Helical" evidence="7">
    <location>
        <begin position="270"/>
        <end position="294"/>
    </location>
</feature>
<feature type="transmembrane region" description="Helical" evidence="7">
    <location>
        <begin position="366"/>
        <end position="385"/>
    </location>
</feature>
<keyword evidence="2" id="KW-0813">Transport</keyword>
<feature type="transmembrane region" description="Helical" evidence="7">
    <location>
        <begin position="95"/>
        <end position="116"/>
    </location>
</feature>
<feature type="transmembrane region" description="Helical" evidence="7">
    <location>
        <begin position="582"/>
        <end position="602"/>
    </location>
</feature>
<dbReference type="Proteomes" id="UP000735302">
    <property type="component" value="Unassembled WGS sequence"/>
</dbReference>
<feature type="transmembrane region" description="Helical" evidence="7">
    <location>
        <begin position="35"/>
        <end position="52"/>
    </location>
</feature>
<keyword evidence="4 7" id="KW-1133">Transmembrane helix</keyword>
<protein>
    <recommendedName>
        <fullName evidence="8">Cationic amino acid transporter C-terminal domain-containing protein</fullName>
    </recommendedName>
</protein>
<feature type="compositionally biased region" description="Low complexity" evidence="6">
    <location>
        <begin position="441"/>
        <end position="460"/>
    </location>
</feature>
<dbReference type="InterPro" id="IPR029485">
    <property type="entry name" value="CAT_C"/>
</dbReference>
<evidence type="ECO:0000256" key="4">
    <source>
        <dbReference type="ARBA" id="ARBA00022989"/>
    </source>
</evidence>
<gene>
    <name evidence="9" type="ORF">PoB_004857200</name>
</gene>
<feature type="transmembrane region" description="Helical" evidence="7">
    <location>
        <begin position="64"/>
        <end position="83"/>
    </location>
</feature>
<evidence type="ECO:0000313" key="9">
    <source>
        <dbReference type="EMBL" id="GFO22067.1"/>
    </source>
</evidence>
<evidence type="ECO:0000256" key="1">
    <source>
        <dbReference type="ARBA" id="ARBA00004141"/>
    </source>
</evidence>
<feature type="region of interest" description="Disordered" evidence="6">
    <location>
        <begin position="431"/>
        <end position="494"/>
    </location>
</feature>
<evidence type="ECO:0000259" key="8">
    <source>
        <dbReference type="Pfam" id="PF13906"/>
    </source>
</evidence>
<dbReference type="FunFam" id="1.20.1740.10:FF:000010">
    <property type="entry name" value="probable cationic amino acid transporter"/>
    <property type="match status" value="1"/>
</dbReference>
<feature type="transmembrane region" description="Helical" evidence="7">
    <location>
        <begin position="167"/>
        <end position="184"/>
    </location>
</feature>
<evidence type="ECO:0000256" key="6">
    <source>
        <dbReference type="SAM" id="MobiDB-lite"/>
    </source>
</evidence>
<evidence type="ECO:0000256" key="2">
    <source>
        <dbReference type="ARBA" id="ARBA00022448"/>
    </source>
</evidence>
<feature type="transmembrane region" description="Helical" evidence="7">
    <location>
        <begin position="314"/>
        <end position="336"/>
    </location>
</feature>
<dbReference type="PANTHER" id="PTHR43243">
    <property type="entry name" value="INNER MEMBRANE TRANSPORTER YGJI-RELATED"/>
    <property type="match status" value="1"/>
</dbReference>
<feature type="transmembrane region" description="Helical" evidence="7">
    <location>
        <begin position="230"/>
        <end position="249"/>
    </location>
</feature>
<evidence type="ECO:0000256" key="3">
    <source>
        <dbReference type="ARBA" id="ARBA00022692"/>
    </source>
</evidence>
<accession>A0AAV4BSV4</accession>
<dbReference type="PANTHER" id="PTHR43243:SF4">
    <property type="entry name" value="CATIONIC AMINO ACID TRANSPORTER 4"/>
    <property type="match status" value="1"/>
</dbReference>
<dbReference type="AlphaFoldDB" id="A0AAV4BSV4"/>
<keyword evidence="5 7" id="KW-0472">Membrane</keyword>
<feature type="compositionally biased region" description="Basic and acidic residues" evidence="6">
    <location>
        <begin position="462"/>
        <end position="472"/>
    </location>
</feature>